<comment type="caution">
    <text evidence="2">The sequence shown here is derived from an EMBL/GenBank/DDBJ whole genome shotgun (WGS) entry which is preliminary data.</text>
</comment>
<dbReference type="AlphaFoldDB" id="A0A327W6M1"/>
<feature type="transmembrane region" description="Helical" evidence="1">
    <location>
        <begin position="37"/>
        <end position="53"/>
    </location>
</feature>
<keyword evidence="1" id="KW-1133">Transmembrane helix</keyword>
<sequence>MQKTISILKYTLLIFLIVITCYQLILNIEYGHWGDEGLLSVLVPVYFIITLLLSKKFIWLVALLIAIYGIVDIYYYGSYSSMPPRMSFTQPLVEYFNNVHWLTRLLSIIPALFYPAALIFLLLPVVRNKYLRHEK</sequence>
<name>A0A327W6M1_9BACT</name>
<feature type="transmembrane region" description="Helical" evidence="1">
    <location>
        <begin position="105"/>
        <end position="126"/>
    </location>
</feature>
<evidence type="ECO:0000313" key="3">
    <source>
        <dbReference type="Proteomes" id="UP000249819"/>
    </source>
</evidence>
<dbReference type="EMBL" id="QLMA01000003">
    <property type="protein sequence ID" value="RAJ83654.1"/>
    <property type="molecule type" value="Genomic_DNA"/>
</dbReference>
<dbReference type="Proteomes" id="UP000249819">
    <property type="component" value="Unassembled WGS sequence"/>
</dbReference>
<feature type="transmembrane region" description="Helical" evidence="1">
    <location>
        <begin position="58"/>
        <end position="77"/>
    </location>
</feature>
<feature type="transmembrane region" description="Helical" evidence="1">
    <location>
        <begin position="7"/>
        <end position="25"/>
    </location>
</feature>
<evidence type="ECO:0000256" key="1">
    <source>
        <dbReference type="SAM" id="Phobius"/>
    </source>
</evidence>
<gene>
    <name evidence="2" type="ORF">CLV59_103625</name>
</gene>
<accession>A0A327W6M1</accession>
<proteinExistence type="predicted"/>
<keyword evidence="1" id="KW-0812">Transmembrane</keyword>
<keyword evidence="3" id="KW-1185">Reference proteome</keyword>
<reference evidence="2 3" key="1">
    <citation type="submission" date="2018-06" db="EMBL/GenBank/DDBJ databases">
        <title>Genomic Encyclopedia of Archaeal and Bacterial Type Strains, Phase II (KMG-II): from individual species to whole genera.</title>
        <authorList>
            <person name="Goeker M."/>
        </authorList>
    </citation>
    <scope>NUCLEOTIDE SEQUENCE [LARGE SCALE GENOMIC DNA]</scope>
    <source>
        <strain evidence="2 3">DSM 29821</strain>
    </source>
</reference>
<evidence type="ECO:0000313" key="2">
    <source>
        <dbReference type="EMBL" id="RAJ83654.1"/>
    </source>
</evidence>
<protein>
    <submittedName>
        <fullName evidence="2">Uncharacterized protein</fullName>
    </submittedName>
</protein>
<keyword evidence="1" id="KW-0472">Membrane</keyword>
<organism evidence="2 3">
    <name type="scientific">Chitinophaga dinghuensis</name>
    <dbReference type="NCBI Taxonomy" id="1539050"/>
    <lineage>
        <taxon>Bacteria</taxon>
        <taxon>Pseudomonadati</taxon>
        <taxon>Bacteroidota</taxon>
        <taxon>Chitinophagia</taxon>
        <taxon>Chitinophagales</taxon>
        <taxon>Chitinophagaceae</taxon>
        <taxon>Chitinophaga</taxon>
    </lineage>
</organism>